<dbReference type="InterPro" id="IPR020574">
    <property type="entry name" value="Ribosomal_uS9_CS"/>
</dbReference>
<dbReference type="InterPro" id="IPR014721">
    <property type="entry name" value="Ribsml_uS5_D2-typ_fold_subgr"/>
</dbReference>
<organism evidence="8 9">
    <name type="scientific">Conexibacter woesei (strain DSM 14684 / CCUG 47730 / CIP 108061 / JCM 11494 / NBRC 100937 / ID131577)</name>
    <dbReference type="NCBI Taxonomy" id="469383"/>
    <lineage>
        <taxon>Bacteria</taxon>
        <taxon>Bacillati</taxon>
        <taxon>Actinomycetota</taxon>
        <taxon>Thermoleophilia</taxon>
        <taxon>Solirubrobacterales</taxon>
        <taxon>Conexibacteraceae</taxon>
        <taxon>Conexibacter</taxon>
    </lineage>
</organism>
<dbReference type="AlphaFoldDB" id="D3F328"/>
<dbReference type="HAMAP" id="MF_00532_B">
    <property type="entry name" value="Ribosomal_uS9_B"/>
    <property type="match status" value="1"/>
</dbReference>
<proteinExistence type="inferred from homology"/>
<dbReference type="Pfam" id="PF00380">
    <property type="entry name" value="Ribosomal_S9"/>
    <property type="match status" value="1"/>
</dbReference>
<dbReference type="GO" id="GO:0022627">
    <property type="term" value="C:cytosolic small ribosomal subunit"/>
    <property type="evidence" value="ECO:0007669"/>
    <property type="project" value="TreeGrafter"/>
</dbReference>
<dbReference type="eggNOG" id="COG0103">
    <property type="taxonomic scope" value="Bacteria"/>
</dbReference>
<accession>D3F328</accession>
<dbReference type="FunFam" id="3.30.230.10:FF:000001">
    <property type="entry name" value="30S ribosomal protein S9"/>
    <property type="match status" value="1"/>
</dbReference>
<reference evidence="8 9" key="1">
    <citation type="journal article" date="2010" name="Stand. Genomic Sci.">
        <title>Complete genome sequence of Conexibacter woesei type strain (ID131577).</title>
        <authorList>
            <person name="Pukall R."/>
            <person name="Lapidus A."/>
            <person name="Glavina Del Rio T."/>
            <person name="Copeland A."/>
            <person name="Tice H."/>
            <person name="Cheng J.-F."/>
            <person name="Lucas S."/>
            <person name="Chen F."/>
            <person name="Nolan M."/>
            <person name="Bruce D."/>
            <person name="Goodwin L."/>
            <person name="Pitluck S."/>
            <person name="Mavromatis K."/>
            <person name="Ivanova N."/>
            <person name="Ovchinnikova G."/>
            <person name="Pati A."/>
            <person name="Chen A."/>
            <person name="Palaniappan K."/>
            <person name="Land M."/>
            <person name="Hauser L."/>
            <person name="Chang Y.-J."/>
            <person name="Jeffries C.D."/>
            <person name="Chain P."/>
            <person name="Meincke L."/>
            <person name="Sims D."/>
            <person name="Brettin T."/>
            <person name="Detter J.C."/>
            <person name="Rohde M."/>
            <person name="Goeker M."/>
            <person name="Bristow J."/>
            <person name="Eisen J.A."/>
            <person name="Markowitz V."/>
            <person name="Kyrpides N.C."/>
            <person name="Klenk H.-P."/>
            <person name="Hugenholtz P."/>
        </authorList>
    </citation>
    <scope>NUCLEOTIDE SEQUENCE [LARGE SCALE GENOMIC DNA]</scope>
    <source>
        <strain evidence="9">DSM 14684 / CIP 108061 / JCM 11494 / NBRC 100937 / ID131577</strain>
    </source>
</reference>
<dbReference type="NCBIfam" id="NF001099">
    <property type="entry name" value="PRK00132.1"/>
    <property type="match status" value="1"/>
</dbReference>
<dbReference type="Proteomes" id="UP000008229">
    <property type="component" value="Chromosome"/>
</dbReference>
<dbReference type="SUPFAM" id="SSF54211">
    <property type="entry name" value="Ribosomal protein S5 domain 2-like"/>
    <property type="match status" value="1"/>
</dbReference>
<feature type="compositionally biased region" description="Basic and acidic residues" evidence="7">
    <location>
        <begin position="232"/>
        <end position="244"/>
    </location>
</feature>
<dbReference type="PANTHER" id="PTHR21569">
    <property type="entry name" value="RIBOSOMAL PROTEIN S9"/>
    <property type="match status" value="1"/>
</dbReference>
<dbReference type="GO" id="GO:0003723">
    <property type="term" value="F:RNA binding"/>
    <property type="evidence" value="ECO:0007669"/>
    <property type="project" value="TreeGrafter"/>
</dbReference>
<dbReference type="GO" id="GO:0006412">
    <property type="term" value="P:translation"/>
    <property type="evidence" value="ECO:0007669"/>
    <property type="project" value="UniProtKB-UniRule"/>
</dbReference>
<dbReference type="InterPro" id="IPR000754">
    <property type="entry name" value="Ribosomal_uS9"/>
</dbReference>
<dbReference type="InterPro" id="IPR020568">
    <property type="entry name" value="Ribosomal_Su5_D2-typ_SF"/>
</dbReference>
<dbReference type="Gene3D" id="3.30.230.10">
    <property type="match status" value="1"/>
</dbReference>
<evidence type="ECO:0000313" key="9">
    <source>
        <dbReference type="Proteomes" id="UP000008229"/>
    </source>
</evidence>
<sequence length="264" mass="28271">MSDVEQPEDEQRNPEGNAPKEPVEAAGEAPEPVAEGEQPAADEAAEQPAAPEQPKADAAPAAAAAEEGELEEVDETPRVKPEIPGADLVPDIVIEGEGREEGELDENGEPIPSADGDSDEEQEAQPIADASISLASGARYTATGKRKTAVARVILKPGTGNYTINGKPLDDFFPRATLQRNIRQPLEAVGYEERMDVIAKMHGGGVSAQAGALRHGISRALLQADPNLRGELKKRGFLTRDPRVKERKKAGLKKARKRPQFSKR</sequence>
<evidence type="ECO:0000256" key="2">
    <source>
        <dbReference type="ARBA" id="ARBA00022980"/>
    </source>
</evidence>
<dbReference type="PANTHER" id="PTHR21569:SF1">
    <property type="entry name" value="SMALL RIBOSOMAL SUBUNIT PROTEIN US9M"/>
    <property type="match status" value="1"/>
</dbReference>
<keyword evidence="3 5" id="KW-0687">Ribonucleoprotein</keyword>
<dbReference type="InterPro" id="IPR023035">
    <property type="entry name" value="Ribosomal_uS9_bac/plastid"/>
</dbReference>
<evidence type="ECO:0000256" key="3">
    <source>
        <dbReference type="ARBA" id="ARBA00023274"/>
    </source>
</evidence>
<comment type="similarity">
    <text evidence="1 5 6">Belongs to the universal ribosomal protein uS9 family.</text>
</comment>
<reference evidence="9" key="2">
    <citation type="submission" date="2010-01" db="EMBL/GenBank/DDBJ databases">
        <title>The complete genome of Conexibacter woesei DSM 14684.</title>
        <authorList>
            <consortium name="US DOE Joint Genome Institute (JGI-PGF)"/>
            <person name="Lucas S."/>
            <person name="Copeland A."/>
            <person name="Lapidus A."/>
            <person name="Glavina del Rio T."/>
            <person name="Dalin E."/>
            <person name="Tice H."/>
            <person name="Bruce D."/>
            <person name="Goodwin L."/>
            <person name="Pitluck S."/>
            <person name="Kyrpides N."/>
            <person name="Mavromatis K."/>
            <person name="Ivanova N."/>
            <person name="Mikhailova N."/>
            <person name="Chertkov O."/>
            <person name="Brettin T."/>
            <person name="Detter J.C."/>
            <person name="Han C."/>
            <person name="Larimer F."/>
            <person name="Land M."/>
            <person name="Hauser L."/>
            <person name="Markowitz V."/>
            <person name="Cheng J.-F."/>
            <person name="Hugenholtz P."/>
            <person name="Woyke T."/>
            <person name="Wu D."/>
            <person name="Pukall R."/>
            <person name="Steenblock K."/>
            <person name="Schneider S."/>
            <person name="Klenk H.-P."/>
            <person name="Eisen J.A."/>
        </authorList>
    </citation>
    <scope>NUCLEOTIDE SEQUENCE [LARGE SCALE GENOMIC DNA]</scope>
    <source>
        <strain evidence="9">DSM 14684 / CIP 108061 / JCM 11494 / NBRC 100937 / ID131577</strain>
    </source>
</reference>
<dbReference type="GO" id="GO:0003735">
    <property type="term" value="F:structural constituent of ribosome"/>
    <property type="evidence" value="ECO:0007669"/>
    <property type="project" value="InterPro"/>
</dbReference>
<feature type="compositionally biased region" description="Basic residues" evidence="7">
    <location>
        <begin position="245"/>
        <end position="264"/>
    </location>
</feature>
<evidence type="ECO:0000256" key="1">
    <source>
        <dbReference type="ARBA" id="ARBA00005251"/>
    </source>
</evidence>
<gene>
    <name evidence="5" type="primary">rpsI</name>
    <name evidence="8" type="ordered locus">Cwoe_1882</name>
</gene>
<dbReference type="PROSITE" id="PS00360">
    <property type="entry name" value="RIBOSOMAL_S9"/>
    <property type="match status" value="1"/>
</dbReference>
<protein>
    <recommendedName>
        <fullName evidence="4 5">Small ribosomal subunit protein uS9</fullName>
    </recommendedName>
</protein>
<feature type="compositionally biased region" description="Low complexity" evidence="7">
    <location>
        <begin position="24"/>
        <end position="65"/>
    </location>
</feature>
<feature type="region of interest" description="Disordered" evidence="7">
    <location>
        <begin position="232"/>
        <end position="264"/>
    </location>
</feature>
<dbReference type="HOGENOM" id="CLU_1052563_0_0_11"/>
<evidence type="ECO:0000313" key="8">
    <source>
        <dbReference type="EMBL" id="ADB50308.1"/>
    </source>
</evidence>
<evidence type="ECO:0000256" key="7">
    <source>
        <dbReference type="SAM" id="MobiDB-lite"/>
    </source>
</evidence>
<name>D3F328_CONWI</name>
<dbReference type="STRING" id="469383.Cwoe_1882"/>
<dbReference type="KEGG" id="cwo:Cwoe_1882"/>
<feature type="region of interest" description="Disordered" evidence="7">
    <location>
        <begin position="1"/>
        <end position="139"/>
    </location>
</feature>
<evidence type="ECO:0000256" key="5">
    <source>
        <dbReference type="HAMAP-Rule" id="MF_00532"/>
    </source>
</evidence>
<keyword evidence="9" id="KW-1185">Reference proteome</keyword>
<evidence type="ECO:0000256" key="4">
    <source>
        <dbReference type="ARBA" id="ARBA00035259"/>
    </source>
</evidence>
<keyword evidence="2 5" id="KW-0689">Ribosomal protein</keyword>
<dbReference type="OrthoDB" id="9803965at2"/>
<dbReference type="EMBL" id="CP001854">
    <property type="protein sequence ID" value="ADB50308.1"/>
    <property type="molecule type" value="Genomic_DNA"/>
</dbReference>
<evidence type="ECO:0000256" key="6">
    <source>
        <dbReference type="RuleBase" id="RU003815"/>
    </source>
</evidence>